<proteinExistence type="predicted"/>
<dbReference type="Gene3D" id="2.40.50.180">
    <property type="entry name" value="CheA-289, Domain 4"/>
    <property type="match status" value="1"/>
</dbReference>
<dbReference type="GO" id="GO:0007165">
    <property type="term" value="P:signal transduction"/>
    <property type="evidence" value="ECO:0007669"/>
    <property type="project" value="InterPro"/>
</dbReference>
<dbReference type="OrthoDB" id="7390823at2"/>
<dbReference type="Pfam" id="PF01584">
    <property type="entry name" value="CheW"/>
    <property type="match status" value="1"/>
</dbReference>
<comment type="caution">
    <text evidence="2">The sequence shown here is derived from an EMBL/GenBank/DDBJ whole genome shotgun (WGS) entry which is preliminary data.</text>
</comment>
<evidence type="ECO:0000313" key="2">
    <source>
        <dbReference type="EMBL" id="RIA45629.1"/>
    </source>
</evidence>
<evidence type="ECO:0000259" key="1">
    <source>
        <dbReference type="PROSITE" id="PS50851"/>
    </source>
</evidence>
<dbReference type="EMBL" id="QXDC01000002">
    <property type="protein sequence ID" value="RIA45629.1"/>
    <property type="molecule type" value="Genomic_DNA"/>
</dbReference>
<evidence type="ECO:0000313" key="3">
    <source>
        <dbReference type="Proteomes" id="UP000266568"/>
    </source>
</evidence>
<sequence>MNGLFLIAEIGGRAVAISADQIESVVDIGTVTPIPLADARVRGLAALRSRVVTVINSCVALGLPCPGDAARRAVITHIDGHPYAMLVEGVEDVAVYDVQPLTSGVALDAGWRSIGTGLIELHGEPVLAIDLRALVPGLAAAA</sequence>
<accession>A0A397PCG2</accession>
<dbReference type="AlphaFoldDB" id="A0A397PCG2"/>
<gene>
    <name evidence="2" type="ORF">DFR49_0151</name>
</gene>
<reference evidence="2 3" key="1">
    <citation type="submission" date="2018-08" db="EMBL/GenBank/DDBJ databases">
        <title>Genomic Encyclopedia of Type Strains, Phase IV (KMG-IV): sequencing the most valuable type-strain genomes for metagenomic binning, comparative biology and taxonomic classification.</title>
        <authorList>
            <person name="Goeker M."/>
        </authorList>
    </citation>
    <scope>NUCLEOTIDE SEQUENCE [LARGE SCALE GENOMIC DNA]</scope>
    <source>
        <strain evidence="2 3">DSM 25527</strain>
    </source>
</reference>
<keyword evidence="3" id="KW-1185">Reference proteome</keyword>
<name>A0A397PCG2_9SPHN</name>
<feature type="domain" description="CheW-like" evidence="1">
    <location>
        <begin position="2"/>
        <end position="140"/>
    </location>
</feature>
<dbReference type="SUPFAM" id="SSF50341">
    <property type="entry name" value="CheW-like"/>
    <property type="match status" value="1"/>
</dbReference>
<dbReference type="GO" id="GO:0006935">
    <property type="term" value="P:chemotaxis"/>
    <property type="evidence" value="ECO:0007669"/>
    <property type="project" value="InterPro"/>
</dbReference>
<dbReference type="Proteomes" id="UP000266568">
    <property type="component" value="Unassembled WGS sequence"/>
</dbReference>
<organism evidence="2 3">
    <name type="scientific">Hephaestia caeni</name>
    <dbReference type="NCBI Taxonomy" id="645617"/>
    <lineage>
        <taxon>Bacteria</taxon>
        <taxon>Pseudomonadati</taxon>
        <taxon>Pseudomonadota</taxon>
        <taxon>Alphaproteobacteria</taxon>
        <taxon>Sphingomonadales</taxon>
        <taxon>Sphingomonadaceae</taxon>
        <taxon>Hephaestia</taxon>
    </lineage>
</organism>
<protein>
    <submittedName>
        <fullName evidence="2">Purine-binding chemotaxis protein CheW</fullName>
    </submittedName>
</protein>
<dbReference type="SMART" id="SM00260">
    <property type="entry name" value="CheW"/>
    <property type="match status" value="1"/>
</dbReference>
<dbReference type="Gene3D" id="2.30.30.40">
    <property type="entry name" value="SH3 Domains"/>
    <property type="match status" value="1"/>
</dbReference>
<dbReference type="InterPro" id="IPR002545">
    <property type="entry name" value="CheW-lke_dom"/>
</dbReference>
<dbReference type="RefSeq" id="WP_119034148.1">
    <property type="nucleotide sequence ID" value="NZ_QXDC01000002.1"/>
</dbReference>
<dbReference type="PROSITE" id="PS50851">
    <property type="entry name" value="CHEW"/>
    <property type="match status" value="1"/>
</dbReference>
<dbReference type="InterPro" id="IPR036061">
    <property type="entry name" value="CheW-like_dom_sf"/>
</dbReference>